<dbReference type="AlphaFoldDB" id="A0A0F9W011"/>
<dbReference type="EMBL" id="LAZR01000254">
    <property type="protein sequence ID" value="KKN79001.1"/>
    <property type="molecule type" value="Genomic_DNA"/>
</dbReference>
<protein>
    <submittedName>
        <fullName evidence="2">Uncharacterized protein</fullName>
    </submittedName>
</protein>
<keyword evidence="1" id="KW-0812">Transmembrane</keyword>
<evidence type="ECO:0000313" key="2">
    <source>
        <dbReference type="EMBL" id="KKN79001.1"/>
    </source>
</evidence>
<feature type="transmembrane region" description="Helical" evidence="1">
    <location>
        <begin position="12"/>
        <end position="35"/>
    </location>
</feature>
<gene>
    <name evidence="2" type="ORF">LCGC14_0344770</name>
</gene>
<reference evidence="2" key="1">
    <citation type="journal article" date="2015" name="Nature">
        <title>Complex archaea that bridge the gap between prokaryotes and eukaryotes.</title>
        <authorList>
            <person name="Spang A."/>
            <person name="Saw J.H."/>
            <person name="Jorgensen S.L."/>
            <person name="Zaremba-Niedzwiedzka K."/>
            <person name="Martijn J."/>
            <person name="Lind A.E."/>
            <person name="van Eijk R."/>
            <person name="Schleper C."/>
            <person name="Guy L."/>
            <person name="Ettema T.J."/>
        </authorList>
    </citation>
    <scope>NUCLEOTIDE SEQUENCE</scope>
</reference>
<comment type="caution">
    <text evidence="2">The sequence shown here is derived from an EMBL/GenBank/DDBJ whole genome shotgun (WGS) entry which is preliminary data.</text>
</comment>
<proteinExistence type="predicted"/>
<sequence length="51" mass="5600">MVALMVACSFIFMFIYACVVLCILAVAAPWIGAAISDHIAIRENRKRTEGL</sequence>
<name>A0A0F9W011_9ZZZZ</name>
<evidence type="ECO:0000256" key="1">
    <source>
        <dbReference type="SAM" id="Phobius"/>
    </source>
</evidence>
<organism evidence="2">
    <name type="scientific">marine sediment metagenome</name>
    <dbReference type="NCBI Taxonomy" id="412755"/>
    <lineage>
        <taxon>unclassified sequences</taxon>
        <taxon>metagenomes</taxon>
        <taxon>ecological metagenomes</taxon>
    </lineage>
</organism>
<keyword evidence="1" id="KW-1133">Transmembrane helix</keyword>
<keyword evidence="1" id="KW-0472">Membrane</keyword>
<accession>A0A0F9W011</accession>